<proteinExistence type="predicted"/>
<sequence>MDRARTGRRRESVRNTLEQHMSLTRFPLAVGFALASLLTTVPAPAPAHAAVPGADLNCPATSAVLTFTPPLSAVPQNVTIAISAGTAGLCLDTSSATTKIVSGTFTGTLNATALSCLNPTAQTTGTARFSWNLTPSGTATTTVTGLSVAANVNGETLMTGQATAGDRLVGDTFTFVGDVSNSNLSDLCLLTLLGGPPVTTATMRGAGSFTRL</sequence>
<evidence type="ECO:0008006" key="4">
    <source>
        <dbReference type="Google" id="ProtNLM"/>
    </source>
</evidence>
<feature type="chain" id="PRO_5024875040" description="Ig-like domain-containing protein" evidence="1">
    <location>
        <begin position="50"/>
        <end position="212"/>
    </location>
</feature>
<comment type="caution">
    <text evidence="2">The sequence shown here is derived from an EMBL/GenBank/DDBJ whole genome shotgun (WGS) entry which is preliminary data.</text>
</comment>
<feature type="signal peptide" evidence="1">
    <location>
        <begin position="1"/>
        <end position="49"/>
    </location>
</feature>
<keyword evidence="1" id="KW-0732">Signal</keyword>
<name>A0A646KTB3_STRJU</name>
<dbReference type="RefSeq" id="WP_153525671.1">
    <property type="nucleotide sequence ID" value="NZ_JBEPDZ010000020.1"/>
</dbReference>
<protein>
    <recommendedName>
        <fullName evidence="4">Ig-like domain-containing protein</fullName>
    </recommendedName>
</protein>
<reference evidence="2 3" key="1">
    <citation type="submission" date="2019-05" db="EMBL/GenBank/DDBJ databases">
        <title>Comparative genomics and metabolomics analyses of clavulanic acid producing Streptomyces species provides insight into specialized metabolism and evolution of beta-lactam biosynthetic gene clusters.</title>
        <authorList>
            <person name="Moore M.A."/>
            <person name="Cruz-Morales P."/>
            <person name="Barona Gomez F."/>
            <person name="Kapil T."/>
        </authorList>
    </citation>
    <scope>NUCLEOTIDE SEQUENCE [LARGE SCALE GENOMIC DNA]</scope>
    <source>
        <strain evidence="2 3">NRRL 5741</strain>
    </source>
</reference>
<accession>A0A646KTB3</accession>
<dbReference type="EMBL" id="VCLA01000190">
    <property type="protein sequence ID" value="MQT04256.1"/>
    <property type="molecule type" value="Genomic_DNA"/>
</dbReference>
<evidence type="ECO:0000256" key="1">
    <source>
        <dbReference type="SAM" id="SignalP"/>
    </source>
</evidence>
<organism evidence="2 3">
    <name type="scientific">Streptomyces jumonjinensis</name>
    <dbReference type="NCBI Taxonomy" id="1945"/>
    <lineage>
        <taxon>Bacteria</taxon>
        <taxon>Bacillati</taxon>
        <taxon>Actinomycetota</taxon>
        <taxon>Actinomycetes</taxon>
        <taxon>Kitasatosporales</taxon>
        <taxon>Streptomycetaceae</taxon>
        <taxon>Streptomyces</taxon>
    </lineage>
</organism>
<evidence type="ECO:0000313" key="3">
    <source>
        <dbReference type="Proteomes" id="UP000419138"/>
    </source>
</evidence>
<keyword evidence="3" id="KW-1185">Reference proteome</keyword>
<dbReference type="Proteomes" id="UP000419138">
    <property type="component" value="Unassembled WGS sequence"/>
</dbReference>
<gene>
    <name evidence="2" type="ORF">FF041_30070</name>
</gene>
<dbReference type="AlphaFoldDB" id="A0A646KTB3"/>
<evidence type="ECO:0000313" key="2">
    <source>
        <dbReference type="EMBL" id="MQT04256.1"/>
    </source>
</evidence>